<protein>
    <submittedName>
        <fullName evidence="12">Cytochrome P450, family 81, subfamily D, polypeptide 5, putative</fullName>
    </submittedName>
</protein>
<keyword evidence="10 11" id="KW-0472">Membrane</keyword>
<keyword evidence="9" id="KW-0503">Monooxygenase</keyword>
<dbReference type="Gene3D" id="1.10.630.10">
    <property type="entry name" value="Cytochrome P450"/>
    <property type="match status" value="1"/>
</dbReference>
<evidence type="ECO:0000256" key="6">
    <source>
        <dbReference type="ARBA" id="ARBA00022989"/>
    </source>
</evidence>
<evidence type="ECO:0000256" key="10">
    <source>
        <dbReference type="ARBA" id="ARBA00023136"/>
    </source>
</evidence>
<comment type="similarity">
    <text evidence="2">Belongs to the cytochrome P450 family.</text>
</comment>
<evidence type="ECO:0000313" key="13">
    <source>
        <dbReference type="Proteomes" id="UP000026915"/>
    </source>
</evidence>
<keyword evidence="4 11" id="KW-0812">Transmembrane</keyword>
<comment type="subcellular location">
    <subcellularLocation>
        <location evidence="1">Membrane</location>
        <topology evidence="1">Single-pass membrane protein</topology>
    </subcellularLocation>
</comment>
<dbReference type="PANTHER" id="PTHR47947:SF62">
    <property type="entry name" value="CYTOCHROME P450, FAMILY 81, SUBFAMILY D, POLYPEPTIDE 5"/>
    <property type="match status" value="1"/>
</dbReference>
<dbReference type="InterPro" id="IPR050651">
    <property type="entry name" value="Plant_Cytochrome_P450_Monoox"/>
</dbReference>
<dbReference type="GO" id="GO:0016705">
    <property type="term" value="F:oxidoreductase activity, acting on paired donors, with incorporation or reduction of molecular oxygen"/>
    <property type="evidence" value="ECO:0007669"/>
    <property type="project" value="InterPro"/>
</dbReference>
<dbReference type="PANTHER" id="PTHR47947">
    <property type="entry name" value="CYTOCHROME P450 82C3-RELATED"/>
    <property type="match status" value="1"/>
</dbReference>
<evidence type="ECO:0000256" key="1">
    <source>
        <dbReference type="ARBA" id="ARBA00004167"/>
    </source>
</evidence>
<dbReference type="Pfam" id="PF00067">
    <property type="entry name" value="p450"/>
    <property type="match status" value="1"/>
</dbReference>
<accession>A0A061EHN7</accession>
<evidence type="ECO:0000256" key="11">
    <source>
        <dbReference type="SAM" id="Phobius"/>
    </source>
</evidence>
<dbReference type="InterPro" id="IPR002401">
    <property type="entry name" value="Cyt_P450_E_grp-I"/>
</dbReference>
<keyword evidence="8" id="KW-0408">Iron</keyword>
<dbReference type="EMBL" id="CM001882">
    <property type="protein sequence ID" value="EOY03927.1"/>
    <property type="molecule type" value="Genomic_DNA"/>
</dbReference>
<dbReference type="HOGENOM" id="CLU_001570_26_9_1"/>
<dbReference type="GO" id="GO:0005506">
    <property type="term" value="F:iron ion binding"/>
    <property type="evidence" value="ECO:0007669"/>
    <property type="project" value="InterPro"/>
</dbReference>
<dbReference type="GO" id="GO:0016020">
    <property type="term" value="C:membrane"/>
    <property type="evidence" value="ECO:0007669"/>
    <property type="project" value="UniProtKB-SubCell"/>
</dbReference>
<evidence type="ECO:0000256" key="5">
    <source>
        <dbReference type="ARBA" id="ARBA00022723"/>
    </source>
</evidence>
<dbReference type="eggNOG" id="KOG0156">
    <property type="taxonomic scope" value="Eukaryota"/>
</dbReference>
<keyword evidence="13" id="KW-1185">Reference proteome</keyword>
<dbReference type="SUPFAM" id="SSF48264">
    <property type="entry name" value="Cytochrome P450"/>
    <property type="match status" value="1"/>
</dbReference>
<evidence type="ECO:0000256" key="4">
    <source>
        <dbReference type="ARBA" id="ARBA00022692"/>
    </source>
</evidence>
<dbReference type="InterPro" id="IPR001128">
    <property type="entry name" value="Cyt_P450"/>
</dbReference>
<evidence type="ECO:0000256" key="8">
    <source>
        <dbReference type="ARBA" id="ARBA00023004"/>
    </source>
</evidence>
<name>A0A061EHN7_THECC</name>
<evidence type="ECO:0000256" key="7">
    <source>
        <dbReference type="ARBA" id="ARBA00023002"/>
    </source>
</evidence>
<evidence type="ECO:0000256" key="9">
    <source>
        <dbReference type="ARBA" id="ARBA00023033"/>
    </source>
</evidence>
<dbReference type="GO" id="GO:0020037">
    <property type="term" value="F:heme binding"/>
    <property type="evidence" value="ECO:0007669"/>
    <property type="project" value="InterPro"/>
</dbReference>
<keyword evidence="6 11" id="KW-1133">Transmembrane helix</keyword>
<dbReference type="OMA" id="RIGTHEV"/>
<gene>
    <name evidence="12" type="ORF">TCM_019141</name>
</gene>
<dbReference type="InParanoid" id="A0A061EHN7"/>
<dbReference type="InterPro" id="IPR036396">
    <property type="entry name" value="Cyt_P450_sf"/>
</dbReference>
<dbReference type="Proteomes" id="UP000026915">
    <property type="component" value="Chromosome 4"/>
</dbReference>
<dbReference type="GO" id="GO:0004497">
    <property type="term" value="F:monooxygenase activity"/>
    <property type="evidence" value="ECO:0007669"/>
    <property type="project" value="UniProtKB-KW"/>
</dbReference>
<keyword evidence="3" id="KW-0349">Heme</keyword>
<organism evidence="12 13">
    <name type="scientific">Theobroma cacao</name>
    <name type="common">Cacao</name>
    <name type="synonym">Cocoa</name>
    <dbReference type="NCBI Taxonomy" id="3641"/>
    <lineage>
        <taxon>Eukaryota</taxon>
        <taxon>Viridiplantae</taxon>
        <taxon>Streptophyta</taxon>
        <taxon>Embryophyta</taxon>
        <taxon>Tracheophyta</taxon>
        <taxon>Spermatophyta</taxon>
        <taxon>Magnoliopsida</taxon>
        <taxon>eudicotyledons</taxon>
        <taxon>Gunneridae</taxon>
        <taxon>Pentapetalae</taxon>
        <taxon>rosids</taxon>
        <taxon>malvids</taxon>
        <taxon>Malvales</taxon>
        <taxon>Malvaceae</taxon>
        <taxon>Byttnerioideae</taxon>
        <taxon>Theobroma</taxon>
    </lineage>
</organism>
<dbReference type="Gramene" id="EOY03927">
    <property type="protein sequence ID" value="EOY03927"/>
    <property type="gene ID" value="TCM_019141"/>
</dbReference>
<sequence length="136" mass="15627">MMIRHIDVKQQFFTPLSLIFLLISLDFFFQSKRSHKNLPPSPPSLPILGHLHLPKLPIHRSYHTLSQKYGPIFSLQLGFRLQVVVSSSTAAEECFTKNDIILANRPKLIRGKHLGYNYTTLIASSYSDHRRNQGRS</sequence>
<keyword evidence="5" id="KW-0479">Metal-binding</keyword>
<proteinExistence type="inferred from homology"/>
<keyword evidence="7" id="KW-0560">Oxidoreductase</keyword>
<evidence type="ECO:0000256" key="2">
    <source>
        <dbReference type="ARBA" id="ARBA00010617"/>
    </source>
</evidence>
<reference evidence="12 13" key="1">
    <citation type="journal article" date="2013" name="Genome Biol.">
        <title>The genome sequence of the most widely cultivated cacao type and its use to identify candidate genes regulating pod color.</title>
        <authorList>
            <person name="Motamayor J.C."/>
            <person name="Mockaitis K."/>
            <person name="Schmutz J."/>
            <person name="Haiminen N."/>
            <person name="Iii D.L."/>
            <person name="Cornejo O."/>
            <person name="Findley S.D."/>
            <person name="Zheng P."/>
            <person name="Utro F."/>
            <person name="Royaert S."/>
            <person name="Saski C."/>
            <person name="Jenkins J."/>
            <person name="Podicheti R."/>
            <person name="Zhao M."/>
            <person name="Scheffler B.E."/>
            <person name="Stack J.C."/>
            <person name="Feltus F.A."/>
            <person name="Mustiga G.M."/>
            <person name="Amores F."/>
            <person name="Phillips W."/>
            <person name="Marelli J.P."/>
            <person name="May G.D."/>
            <person name="Shapiro H."/>
            <person name="Ma J."/>
            <person name="Bustamante C.D."/>
            <person name="Schnell R.J."/>
            <person name="Main D."/>
            <person name="Gilbert D."/>
            <person name="Parida L."/>
            <person name="Kuhn D.N."/>
        </authorList>
    </citation>
    <scope>NUCLEOTIDE SEQUENCE [LARGE SCALE GENOMIC DNA]</scope>
    <source>
        <strain evidence="13">cv. Matina 1-6</strain>
    </source>
</reference>
<evidence type="ECO:0000256" key="3">
    <source>
        <dbReference type="ARBA" id="ARBA00022617"/>
    </source>
</evidence>
<dbReference type="AlphaFoldDB" id="A0A061EHN7"/>
<feature type="transmembrane region" description="Helical" evidence="11">
    <location>
        <begin position="12"/>
        <end position="29"/>
    </location>
</feature>
<evidence type="ECO:0000313" key="12">
    <source>
        <dbReference type="EMBL" id="EOY03927.1"/>
    </source>
</evidence>
<dbReference type="PRINTS" id="PR00463">
    <property type="entry name" value="EP450I"/>
</dbReference>